<dbReference type="EnsemblProtists" id="Phyra76269">
    <property type="protein sequence ID" value="Phyra76269"/>
    <property type="gene ID" value="Phyra76269"/>
</dbReference>
<reference evidence="4" key="1">
    <citation type="journal article" date="2006" name="Science">
        <title>Phytophthora genome sequences uncover evolutionary origins and mechanisms of pathogenesis.</title>
        <authorList>
            <person name="Tyler B.M."/>
            <person name="Tripathy S."/>
            <person name="Zhang X."/>
            <person name="Dehal P."/>
            <person name="Jiang R.H."/>
            <person name="Aerts A."/>
            <person name="Arredondo F.D."/>
            <person name="Baxter L."/>
            <person name="Bensasson D."/>
            <person name="Beynon J.L."/>
            <person name="Chapman J."/>
            <person name="Damasceno C.M."/>
            <person name="Dorrance A.E."/>
            <person name="Dou D."/>
            <person name="Dickerman A.W."/>
            <person name="Dubchak I.L."/>
            <person name="Garbelotto M."/>
            <person name="Gijzen M."/>
            <person name="Gordon S.G."/>
            <person name="Govers F."/>
            <person name="Grunwald N.J."/>
            <person name="Huang W."/>
            <person name="Ivors K.L."/>
            <person name="Jones R.W."/>
            <person name="Kamoun S."/>
            <person name="Krampis K."/>
            <person name="Lamour K.H."/>
            <person name="Lee M.K."/>
            <person name="McDonald W.H."/>
            <person name="Medina M."/>
            <person name="Meijer H.J."/>
            <person name="Nordberg E.K."/>
            <person name="Maclean D.J."/>
            <person name="Ospina-Giraldo M.D."/>
            <person name="Morris P.F."/>
            <person name="Phuntumart V."/>
            <person name="Putnam N.H."/>
            <person name="Rash S."/>
            <person name="Rose J.K."/>
            <person name="Sakihama Y."/>
            <person name="Salamov A.A."/>
            <person name="Savidor A."/>
            <person name="Scheuring C.F."/>
            <person name="Smith B.M."/>
            <person name="Sobral B.W."/>
            <person name="Terry A."/>
            <person name="Torto-Alalibo T.A."/>
            <person name="Win J."/>
            <person name="Xu Z."/>
            <person name="Zhang H."/>
            <person name="Grigoriev I.V."/>
            <person name="Rokhsar D.S."/>
            <person name="Boore J.L."/>
        </authorList>
    </citation>
    <scope>NUCLEOTIDE SEQUENCE [LARGE SCALE GENOMIC DNA]</scope>
    <source>
        <strain evidence="4">Pr102</strain>
    </source>
</reference>
<dbReference type="VEuPathDB" id="FungiDB:KRP23_11817"/>
<feature type="region of interest" description="Disordered" evidence="1">
    <location>
        <begin position="212"/>
        <end position="302"/>
    </location>
</feature>
<dbReference type="VEuPathDB" id="FungiDB:KRP22_14104"/>
<keyword evidence="4" id="KW-1185">Reference proteome</keyword>
<dbReference type="InterPro" id="IPR011992">
    <property type="entry name" value="EF-hand-dom_pair"/>
</dbReference>
<feature type="compositionally biased region" description="Acidic residues" evidence="1">
    <location>
        <begin position="271"/>
        <end position="283"/>
    </location>
</feature>
<feature type="domain" description="EF-hand" evidence="2">
    <location>
        <begin position="22"/>
        <end position="57"/>
    </location>
</feature>
<evidence type="ECO:0000313" key="4">
    <source>
        <dbReference type="Proteomes" id="UP000005238"/>
    </source>
</evidence>
<dbReference type="PROSITE" id="PS50222">
    <property type="entry name" value="EF_HAND_2"/>
    <property type="match status" value="1"/>
</dbReference>
<dbReference type="SUPFAM" id="SSF47473">
    <property type="entry name" value="EF-hand"/>
    <property type="match status" value="1"/>
</dbReference>
<dbReference type="OMA" id="VYLNEFM"/>
<proteinExistence type="predicted"/>
<dbReference type="HOGENOM" id="CLU_065479_0_0_1"/>
<evidence type="ECO:0000256" key="1">
    <source>
        <dbReference type="SAM" id="MobiDB-lite"/>
    </source>
</evidence>
<dbReference type="AlphaFoldDB" id="H3GJD0"/>
<dbReference type="GO" id="GO:0005509">
    <property type="term" value="F:calcium ion binding"/>
    <property type="evidence" value="ECO:0007669"/>
    <property type="project" value="InterPro"/>
</dbReference>
<evidence type="ECO:0000313" key="3">
    <source>
        <dbReference type="EnsemblProtists" id="Phyra76269"/>
    </source>
</evidence>
<dbReference type="Gene3D" id="1.10.238.10">
    <property type="entry name" value="EF-hand"/>
    <property type="match status" value="1"/>
</dbReference>
<reference evidence="3" key="2">
    <citation type="submission" date="2015-06" db="UniProtKB">
        <authorList>
            <consortium name="EnsemblProtists"/>
        </authorList>
    </citation>
    <scope>IDENTIFICATION</scope>
    <source>
        <strain evidence="3">Pr102</strain>
    </source>
</reference>
<dbReference type="eggNOG" id="ENOG502SEM8">
    <property type="taxonomic scope" value="Eukaryota"/>
</dbReference>
<evidence type="ECO:0000259" key="2">
    <source>
        <dbReference type="PROSITE" id="PS50222"/>
    </source>
</evidence>
<dbReference type="InterPro" id="IPR002048">
    <property type="entry name" value="EF_hand_dom"/>
</dbReference>
<name>H3GJD0_PHYRM</name>
<dbReference type="Proteomes" id="UP000005238">
    <property type="component" value="Unassembled WGS sequence"/>
</dbReference>
<sequence length="302" mass="32938">MDIVQASFQASFDSRVERLGDGDLADLRVIFRYFDTDGDGAVSASQACRMFALSCVEFMKIVDSHVHVAPPSEAQVDVLDGGAQAPPPEGGVPAQEIPVQSAEETARRLWNDKKLEDEWKMLDTYRRGRVSVQELGLFLGSCRSTLSLDDTERFLETYGSTVEHDGVEELEFTKEGFLKFRHEYTPRKMAPSEDDLSSDDDDEDGLVDNAVSSAQRPTDSAGVADATSAANATTMRLPSRHAKRGPSDVAYSSSDPVLSSRDHEFVVNPDELVESDESDEEAGSNDMLPPAADGQMLPIVAP</sequence>
<accession>H3GJD0</accession>
<dbReference type="EMBL" id="DS566014">
    <property type="status" value="NOT_ANNOTATED_CDS"/>
    <property type="molecule type" value="Genomic_DNA"/>
</dbReference>
<protein>
    <recommendedName>
        <fullName evidence="2">EF-hand domain-containing protein</fullName>
    </recommendedName>
</protein>
<dbReference type="InParanoid" id="H3GJD0"/>
<organism evidence="3 4">
    <name type="scientific">Phytophthora ramorum</name>
    <name type="common">Sudden oak death agent</name>
    <dbReference type="NCBI Taxonomy" id="164328"/>
    <lineage>
        <taxon>Eukaryota</taxon>
        <taxon>Sar</taxon>
        <taxon>Stramenopiles</taxon>
        <taxon>Oomycota</taxon>
        <taxon>Peronosporomycetes</taxon>
        <taxon>Peronosporales</taxon>
        <taxon>Peronosporaceae</taxon>
        <taxon>Phytophthora</taxon>
    </lineage>
</organism>